<keyword evidence="3" id="KW-0010">Activator</keyword>
<dbReference type="PROSITE" id="PS50937">
    <property type="entry name" value="HTH_MERR_2"/>
    <property type="match status" value="1"/>
</dbReference>
<dbReference type="InterPro" id="IPR000551">
    <property type="entry name" value="MerR-type_HTH_dom"/>
</dbReference>
<dbReference type="EMBL" id="JASWER010000012">
    <property type="protein sequence ID" value="MDL5377883.1"/>
    <property type="molecule type" value="Genomic_DNA"/>
</dbReference>
<dbReference type="Gene3D" id="1.10.1660.10">
    <property type="match status" value="1"/>
</dbReference>
<dbReference type="Gene3D" id="1.10.490.50">
    <property type="entry name" value="Antibiotic binding domain of TipA-like multidrug resistance regulators"/>
    <property type="match status" value="1"/>
</dbReference>
<evidence type="ECO:0000313" key="7">
    <source>
        <dbReference type="Proteomes" id="UP001230807"/>
    </source>
</evidence>
<dbReference type="PANTHER" id="PTHR30204:SF90">
    <property type="entry name" value="HTH-TYPE TRANSCRIPTIONAL ACTIVATOR MTA"/>
    <property type="match status" value="1"/>
</dbReference>
<dbReference type="SUPFAM" id="SSF46955">
    <property type="entry name" value="Putative DNA-binding domain"/>
    <property type="match status" value="1"/>
</dbReference>
<evidence type="ECO:0000259" key="5">
    <source>
        <dbReference type="PROSITE" id="PS50937"/>
    </source>
</evidence>
<dbReference type="InterPro" id="IPR012925">
    <property type="entry name" value="TipAS_dom"/>
</dbReference>
<organism evidence="6 7">
    <name type="scientific">Exiguobacterium mexicanum</name>
    <dbReference type="NCBI Taxonomy" id="340146"/>
    <lineage>
        <taxon>Bacteria</taxon>
        <taxon>Bacillati</taxon>
        <taxon>Bacillota</taxon>
        <taxon>Bacilli</taxon>
        <taxon>Bacillales</taxon>
        <taxon>Bacillales Family XII. Incertae Sedis</taxon>
        <taxon>Exiguobacterium</taxon>
    </lineage>
</organism>
<evidence type="ECO:0000256" key="2">
    <source>
        <dbReference type="ARBA" id="ARBA00023125"/>
    </source>
</evidence>
<dbReference type="Pfam" id="PF13411">
    <property type="entry name" value="MerR_1"/>
    <property type="match status" value="1"/>
</dbReference>
<keyword evidence="2" id="KW-0238">DNA-binding</keyword>
<dbReference type="InterPro" id="IPR009061">
    <property type="entry name" value="DNA-bd_dom_put_sf"/>
</dbReference>
<gene>
    <name evidence="6" type="ORF">QR695_12820</name>
</gene>
<evidence type="ECO:0000256" key="3">
    <source>
        <dbReference type="ARBA" id="ARBA00023159"/>
    </source>
</evidence>
<dbReference type="Pfam" id="PF07739">
    <property type="entry name" value="TipAS"/>
    <property type="match status" value="1"/>
</dbReference>
<dbReference type="SUPFAM" id="SSF89082">
    <property type="entry name" value="Antibiotic binding domain of TipA-like multidrug resistance regulators"/>
    <property type="match status" value="1"/>
</dbReference>
<dbReference type="InterPro" id="IPR047057">
    <property type="entry name" value="MerR_fam"/>
</dbReference>
<sequence length="254" mass="28901">MYTIQQLATLAGTTTRTLRHYDAVGLLVAERDVNGYRRYSSQDAERLQSILLYRSLDFPLETIQALLEAEPFDRTRALKEQVTALRAKAAYFATLAETAESTLTSLRGGISMEDKSLFNGLSFDELKTHEAKHEPEVVERWGESEAYKTSRARADKRSKEDWEALSQQQVDLVKPLVDLFTAGVPVEDPRVQAAVQANHMFINDQFYDCSLDMFSGLGQMYVMDERFTAFYDKYAPGLAVYYNDAIQHYCITQS</sequence>
<name>A0ABT7MRP2_9BACL</name>
<evidence type="ECO:0000313" key="6">
    <source>
        <dbReference type="EMBL" id="MDL5377883.1"/>
    </source>
</evidence>
<dbReference type="InterPro" id="IPR036244">
    <property type="entry name" value="TipA-like_antibiotic-bd"/>
</dbReference>
<dbReference type="Proteomes" id="UP001230807">
    <property type="component" value="Unassembled WGS sequence"/>
</dbReference>
<dbReference type="PRINTS" id="PR00040">
    <property type="entry name" value="HTHMERR"/>
</dbReference>
<protein>
    <submittedName>
        <fullName evidence="6">MerR family transcriptional regulator</fullName>
    </submittedName>
</protein>
<keyword evidence="1" id="KW-0805">Transcription regulation</keyword>
<evidence type="ECO:0000256" key="1">
    <source>
        <dbReference type="ARBA" id="ARBA00023015"/>
    </source>
</evidence>
<dbReference type="CDD" id="cd01106">
    <property type="entry name" value="HTH_TipAL-Mta"/>
    <property type="match status" value="1"/>
</dbReference>
<dbReference type="PANTHER" id="PTHR30204">
    <property type="entry name" value="REDOX-CYCLING DRUG-SENSING TRANSCRIPTIONAL ACTIVATOR SOXR"/>
    <property type="match status" value="1"/>
</dbReference>
<comment type="caution">
    <text evidence="6">The sequence shown here is derived from an EMBL/GenBank/DDBJ whole genome shotgun (WGS) entry which is preliminary data.</text>
</comment>
<keyword evidence="7" id="KW-1185">Reference proteome</keyword>
<feature type="domain" description="HTH merR-type" evidence="5">
    <location>
        <begin position="1"/>
        <end position="69"/>
    </location>
</feature>
<reference evidence="6 7" key="1">
    <citation type="submission" date="2023-06" db="EMBL/GenBank/DDBJ databases">
        <title>Influencing factors and mechanism of Cr(VI) reduction by facultative anaerobic Exiguobacterium sp. PY14.</title>
        <authorList>
            <person name="Zou L."/>
        </authorList>
    </citation>
    <scope>NUCLEOTIDE SEQUENCE [LARGE SCALE GENOMIC DNA]</scope>
    <source>
        <strain evidence="6 7">PY14</strain>
    </source>
</reference>
<dbReference type="RefSeq" id="WP_214719292.1">
    <property type="nucleotide sequence ID" value="NZ_CP183077.1"/>
</dbReference>
<accession>A0ABT7MRP2</accession>
<evidence type="ECO:0000256" key="4">
    <source>
        <dbReference type="ARBA" id="ARBA00023163"/>
    </source>
</evidence>
<keyword evidence="4" id="KW-0804">Transcription</keyword>
<proteinExistence type="predicted"/>
<dbReference type="SMART" id="SM00422">
    <property type="entry name" value="HTH_MERR"/>
    <property type="match status" value="1"/>
</dbReference>